<feature type="domain" description="Glycosyltransferase 2-like" evidence="1">
    <location>
        <begin position="5"/>
        <end position="150"/>
    </location>
</feature>
<protein>
    <submittedName>
        <fullName evidence="2">Glycosyl transferase, group 2 family protein</fullName>
    </submittedName>
</protein>
<proteinExistence type="predicted"/>
<dbReference type="Gene3D" id="3.90.550.10">
    <property type="entry name" value="Spore Coat Polysaccharide Biosynthesis Protein SpsA, Chain A"/>
    <property type="match status" value="1"/>
</dbReference>
<dbReference type="Pfam" id="PF00535">
    <property type="entry name" value="Glycos_transf_2"/>
    <property type="match status" value="1"/>
</dbReference>
<evidence type="ECO:0000313" key="2">
    <source>
        <dbReference type="EMBL" id="VAW38436.1"/>
    </source>
</evidence>
<accession>A0A3B0W1H5</accession>
<reference evidence="2" key="1">
    <citation type="submission" date="2018-06" db="EMBL/GenBank/DDBJ databases">
        <authorList>
            <person name="Zhirakovskaya E."/>
        </authorList>
    </citation>
    <scope>NUCLEOTIDE SEQUENCE</scope>
</reference>
<organism evidence="2">
    <name type="scientific">hydrothermal vent metagenome</name>
    <dbReference type="NCBI Taxonomy" id="652676"/>
    <lineage>
        <taxon>unclassified sequences</taxon>
        <taxon>metagenomes</taxon>
        <taxon>ecological metagenomes</taxon>
    </lineage>
</organism>
<dbReference type="AlphaFoldDB" id="A0A3B0W1H5"/>
<dbReference type="EMBL" id="UOEY01000060">
    <property type="protein sequence ID" value="VAW38436.1"/>
    <property type="molecule type" value="Genomic_DNA"/>
</dbReference>
<dbReference type="PANTHER" id="PTHR22916">
    <property type="entry name" value="GLYCOSYLTRANSFERASE"/>
    <property type="match status" value="1"/>
</dbReference>
<evidence type="ECO:0000259" key="1">
    <source>
        <dbReference type="Pfam" id="PF00535"/>
    </source>
</evidence>
<keyword evidence="2" id="KW-0808">Transferase</keyword>
<gene>
    <name evidence="2" type="ORF">MNBD_DELTA04-236</name>
</gene>
<dbReference type="InterPro" id="IPR001173">
    <property type="entry name" value="Glyco_trans_2-like"/>
</dbReference>
<name>A0A3B0W1H5_9ZZZZ</name>
<dbReference type="PANTHER" id="PTHR22916:SF3">
    <property type="entry name" value="UDP-GLCNAC:BETAGAL BETA-1,3-N-ACETYLGLUCOSAMINYLTRANSFERASE-LIKE PROTEIN 1"/>
    <property type="match status" value="1"/>
</dbReference>
<dbReference type="GO" id="GO:0016758">
    <property type="term" value="F:hexosyltransferase activity"/>
    <property type="evidence" value="ECO:0007669"/>
    <property type="project" value="UniProtKB-ARBA"/>
</dbReference>
<dbReference type="InterPro" id="IPR029044">
    <property type="entry name" value="Nucleotide-diphossugar_trans"/>
</dbReference>
<dbReference type="SUPFAM" id="SSF53448">
    <property type="entry name" value="Nucleotide-diphospho-sugar transferases"/>
    <property type="match status" value="1"/>
</dbReference>
<sequence length="348" mass="39637">MPRVTVLMPVYNGERYLREAMESILGQTFSDFEFLIVDDGSTDSTAEIIKSFNDERIRLLRNPERLKLSGALNRGLDEARGEYVARMDADDISLPQRLEVQAAFMDRHKGMGLCGSWVKMFGSGRETRYKAPVGYESVRAKALFDNPFVHPSVMIRKNLFARHRLRFDGYYYPTEDFELWARAVQLFPCDNIDAVLLRYRIHPGSMTRSDWSRMDAKSLIIVGRELKALGLDPSAEQLLFHRHIGREMSYRCRDRAEIIRAEGWLNDLAGVNRGKRIYDEEALQGVISDTWFRLCFNSSGLGFWIVKKYLSSPLAVKGQGSGFRKGLVGAAVVKAMIFRSPDRAAQSG</sequence>